<protein>
    <submittedName>
        <fullName evidence="1">Glycosyl transferase family 2</fullName>
    </submittedName>
</protein>
<sequence>MSAGHGWHSALLAAYRMRWKRRRLLWRGLQARHALRVIADRTDQRATDSILCLSTVRNECRRLPYFLTHYRRLGVGHFLFVDNGSTDDTQAFLAEQPDVSLWTTGASYKAARFGVDWLTWLQIRYGHGHWCLTADADELLVIPHMEHRGLGDLTAWLDAQGVPAFGAMMLDMYPKGPVAEQAYTVGDDPTRTLSWFDGWGYTWERQLKYGNISIRGGPRQRLFFADCPDFAPHLHKVPLVRWNRRYAYVSSTHIALPRRLNAVFDARSGMPTGIFLHTKFLDEIVDKSVTEKTRGEHFTHADRYDEYYDRLSENPTLWHSESERYQGWQHLESLGLMTRGNWSG</sequence>
<name>A0A2T1ALT0_TRISK</name>
<dbReference type="EMBL" id="PVUF01000002">
    <property type="protein sequence ID" value="PRZ49487.1"/>
    <property type="molecule type" value="Genomic_DNA"/>
</dbReference>
<organism evidence="1 2">
    <name type="scientific">Tritonibacter scottomollicae</name>
    <name type="common">Epibacterium scottomollicae</name>
    <dbReference type="NCBI Taxonomy" id="483013"/>
    <lineage>
        <taxon>Bacteria</taxon>
        <taxon>Pseudomonadati</taxon>
        <taxon>Pseudomonadota</taxon>
        <taxon>Alphaproteobacteria</taxon>
        <taxon>Rhodobacterales</taxon>
        <taxon>Paracoccaceae</taxon>
        <taxon>Tritonibacter</taxon>
    </lineage>
</organism>
<dbReference type="Proteomes" id="UP000237718">
    <property type="component" value="Unassembled WGS sequence"/>
</dbReference>
<keyword evidence="1" id="KW-0808">Transferase</keyword>
<reference evidence="1 2" key="1">
    <citation type="submission" date="2018-03" db="EMBL/GenBank/DDBJ databases">
        <title>Genomic Encyclopedia of Archaeal and Bacterial Type Strains, Phase II (KMG-II): from individual species to whole genera.</title>
        <authorList>
            <person name="Goeker M."/>
        </authorList>
    </citation>
    <scope>NUCLEOTIDE SEQUENCE [LARGE SCALE GENOMIC DNA]</scope>
    <source>
        <strain evidence="1 2">DSM 25328</strain>
    </source>
</reference>
<accession>A0A2T1ALT0</accession>
<dbReference type="Pfam" id="PF13704">
    <property type="entry name" value="Glyco_tranf_2_4"/>
    <property type="match status" value="1"/>
</dbReference>
<dbReference type="SUPFAM" id="SSF53448">
    <property type="entry name" value="Nucleotide-diphospho-sugar transferases"/>
    <property type="match status" value="1"/>
</dbReference>
<dbReference type="InterPro" id="IPR029044">
    <property type="entry name" value="Nucleotide-diphossugar_trans"/>
</dbReference>
<dbReference type="OrthoDB" id="3010234at2"/>
<evidence type="ECO:0000313" key="2">
    <source>
        <dbReference type="Proteomes" id="UP000237718"/>
    </source>
</evidence>
<dbReference type="AlphaFoldDB" id="A0A2T1ALT0"/>
<proteinExistence type="predicted"/>
<gene>
    <name evidence="1" type="ORF">CLV89_102231</name>
</gene>
<dbReference type="GO" id="GO:0016740">
    <property type="term" value="F:transferase activity"/>
    <property type="evidence" value="ECO:0007669"/>
    <property type="project" value="UniProtKB-KW"/>
</dbReference>
<evidence type="ECO:0000313" key="1">
    <source>
        <dbReference type="EMBL" id="PRZ49487.1"/>
    </source>
</evidence>
<dbReference type="RefSeq" id="WP_106162552.1">
    <property type="nucleotide sequence ID" value="NZ_PVUF01000002.1"/>
</dbReference>
<comment type="caution">
    <text evidence="1">The sequence shown here is derived from an EMBL/GenBank/DDBJ whole genome shotgun (WGS) entry which is preliminary data.</text>
</comment>